<proteinExistence type="predicted"/>
<dbReference type="InterPro" id="IPR017871">
    <property type="entry name" value="ABC_transporter-like_CS"/>
</dbReference>
<feature type="domain" description="ABC transporter" evidence="3">
    <location>
        <begin position="7"/>
        <end position="250"/>
    </location>
</feature>
<dbReference type="InterPro" id="IPR003439">
    <property type="entry name" value="ABC_transporter-like_ATP-bd"/>
</dbReference>
<evidence type="ECO:0000256" key="1">
    <source>
        <dbReference type="ARBA" id="ARBA00022741"/>
    </source>
</evidence>
<dbReference type="GO" id="GO:0005524">
    <property type="term" value="F:ATP binding"/>
    <property type="evidence" value="ECO:0007669"/>
    <property type="project" value="UniProtKB-KW"/>
</dbReference>
<evidence type="ECO:0000259" key="3">
    <source>
        <dbReference type="PROSITE" id="PS50893"/>
    </source>
</evidence>
<accession>A0ABV5YV62</accession>
<dbReference type="Proteomes" id="UP001589627">
    <property type="component" value="Unassembled WGS sequence"/>
</dbReference>
<evidence type="ECO:0000256" key="2">
    <source>
        <dbReference type="ARBA" id="ARBA00022840"/>
    </source>
</evidence>
<keyword evidence="1" id="KW-0547">Nucleotide-binding</keyword>
<dbReference type="Pfam" id="PF00005">
    <property type="entry name" value="ABC_tran"/>
    <property type="match status" value="1"/>
</dbReference>
<evidence type="ECO:0000313" key="4">
    <source>
        <dbReference type="EMBL" id="MFB9838975.1"/>
    </source>
</evidence>
<dbReference type="PROSITE" id="PS50893">
    <property type="entry name" value="ABC_TRANSPORTER_2"/>
    <property type="match status" value="1"/>
</dbReference>
<comment type="caution">
    <text evidence="4">The sequence shown here is derived from an EMBL/GenBank/DDBJ whole genome shotgun (WGS) entry which is preliminary data.</text>
</comment>
<organism evidence="4 5">
    <name type="scientific">Actinoallomurus acaciae</name>
    <dbReference type="NCBI Taxonomy" id="502577"/>
    <lineage>
        <taxon>Bacteria</taxon>
        <taxon>Bacillati</taxon>
        <taxon>Actinomycetota</taxon>
        <taxon>Actinomycetes</taxon>
        <taxon>Streptosporangiales</taxon>
        <taxon>Thermomonosporaceae</taxon>
        <taxon>Actinoallomurus</taxon>
    </lineage>
</organism>
<dbReference type="Gene3D" id="3.40.50.300">
    <property type="entry name" value="P-loop containing nucleotide triphosphate hydrolases"/>
    <property type="match status" value="1"/>
</dbReference>
<protein>
    <submittedName>
        <fullName evidence="4">ATP-binding cassette domain-containing protein</fullName>
    </submittedName>
</protein>
<dbReference type="EMBL" id="JBHLZP010000610">
    <property type="protein sequence ID" value="MFB9838975.1"/>
    <property type="molecule type" value="Genomic_DNA"/>
</dbReference>
<dbReference type="InterPro" id="IPR027417">
    <property type="entry name" value="P-loop_NTPase"/>
</dbReference>
<reference evidence="4 5" key="1">
    <citation type="submission" date="2024-09" db="EMBL/GenBank/DDBJ databases">
        <authorList>
            <person name="Sun Q."/>
            <person name="Mori K."/>
        </authorList>
    </citation>
    <scope>NUCLEOTIDE SEQUENCE [LARGE SCALE GENOMIC DNA]</scope>
    <source>
        <strain evidence="4 5">TBRC 0563</strain>
    </source>
</reference>
<dbReference type="SMART" id="SM00382">
    <property type="entry name" value="AAA"/>
    <property type="match status" value="1"/>
</dbReference>
<dbReference type="PANTHER" id="PTHR24220">
    <property type="entry name" value="IMPORT ATP-BINDING PROTEIN"/>
    <property type="match status" value="1"/>
</dbReference>
<dbReference type="RefSeq" id="WP_378212054.1">
    <property type="nucleotide sequence ID" value="NZ_JBHLZP010000610.1"/>
</dbReference>
<keyword evidence="5" id="KW-1185">Reference proteome</keyword>
<dbReference type="SUPFAM" id="SSF52540">
    <property type="entry name" value="P-loop containing nucleoside triphosphate hydrolases"/>
    <property type="match status" value="1"/>
</dbReference>
<sequence>MSPANVLAVRGLAKSFTLHTIDGRDVEALRGVDLDVAAAEHVALAGTSGAGKSSLLRCVYRTYLPSAGSILLRTSSGLVVDLAALSDPEVADLRGRELGYVSQFLRSEPRRSVLDVVARAGTGRGMDPATAREAAAVALRRLGIDERLWAMHTTVLSGGQKQRVNLAAGTISPPRLLLLDEPVSALDPANREAVLAMIAELTEAGVAVLSVFHDLDAIERLATRVVVLDDGRVAADGAPSHVLPALHLEVAR</sequence>
<evidence type="ECO:0000313" key="5">
    <source>
        <dbReference type="Proteomes" id="UP001589627"/>
    </source>
</evidence>
<name>A0ABV5YV62_9ACTN</name>
<dbReference type="PROSITE" id="PS00211">
    <property type="entry name" value="ABC_TRANSPORTER_1"/>
    <property type="match status" value="1"/>
</dbReference>
<dbReference type="InterPro" id="IPR015854">
    <property type="entry name" value="ABC_transpr_LolD-like"/>
</dbReference>
<dbReference type="InterPro" id="IPR003593">
    <property type="entry name" value="AAA+_ATPase"/>
</dbReference>
<gene>
    <name evidence="4" type="ORF">ACFFNX_43200</name>
</gene>
<keyword evidence="2 4" id="KW-0067">ATP-binding</keyword>